<comment type="caution">
    <text evidence="2">The sequence shown here is derived from an EMBL/GenBank/DDBJ whole genome shotgun (WGS) entry which is preliminary data.</text>
</comment>
<name>A0AAV4B7U2_9GAST</name>
<evidence type="ECO:0008006" key="4">
    <source>
        <dbReference type="Google" id="ProtNLM"/>
    </source>
</evidence>
<dbReference type="GO" id="GO:0005524">
    <property type="term" value="F:ATP binding"/>
    <property type="evidence" value="ECO:0007669"/>
    <property type="project" value="UniProtKB-UniRule"/>
</dbReference>
<accession>A0AAV4B7U2</accession>
<dbReference type="InterPro" id="IPR011009">
    <property type="entry name" value="Kinase-like_dom_sf"/>
</dbReference>
<feature type="binding site" evidence="1">
    <location>
        <position position="56"/>
    </location>
    <ligand>
        <name>ATP</name>
        <dbReference type="ChEBI" id="CHEBI:30616"/>
    </ligand>
</feature>
<evidence type="ECO:0000313" key="3">
    <source>
        <dbReference type="Proteomes" id="UP000735302"/>
    </source>
</evidence>
<dbReference type="Proteomes" id="UP000735302">
    <property type="component" value="Unassembled WGS sequence"/>
</dbReference>
<keyword evidence="1" id="KW-0067">ATP-binding</keyword>
<organism evidence="2 3">
    <name type="scientific">Plakobranchus ocellatus</name>
    <dbReference type="NCBI Taxonomy" id="259542"/>
    <lineage>
        <taxon>Eukaryota</taxon>
        <taxon>Metazoa</taxon>
        <taxon>Spiralia</taxon>
        <taxon>Lophotrochozoa</taxon>
        <taxon>Mollusca</taxon>
        <taxon>Gastropoda</taxon>
        <taxon>Heterobranchia</taxon>
        <taxon>Euthyneura</taxon>
        <taxon>Panpulmonata</taxon>
        <taxon>Sacoglossa</taxon>
        <taxon>Placobranchoidea</taxon>
        <taxon>Plakobranchidae</taxon>
        <taxon>Plakobranchus</taxon>
    </lineage>
</organism>
<dbReference type="InterPro" id="IPR017441">
    <property type="entry name" value="Protein_kinase_ATP_BS"/>
</dbReference>
<keyword evidence="1" id="KW-0547">Nucleotide-binding</keyword>
<sequence length="119" mass="13489">MAESKPAPSSSFVYDLEEDFFDRFNLKKVLELGKGVSGEVFLTTSTAGPSRKLAVKVFSLDEEHRELNLRMFTTEVEIMRLYKIAFSQTILVCMRDSLVTNCSEYFCDTIIAELNAQAD</sequence>
<dbReference type="Gene3D" id="3.30.200.20">
    <property type="entry name" value="Phosphorylase Kinase, domain 1"/>
    <property type="match status" value="1"/>
</dbReference>
<dbReference type="SUPFAM" id="SSF56112">
    <property type="entry name" value="Protein kinase-like (PK-like)"/>
    <property type="match status" value="1"/>
</dbReference>
<keyword evidence="3" id="KW-1185">Reference proteome</keyword>
<evidence type="ECO:0000313" key="2">
    <source>
        <dbReference type="EMBL" id="GFO16129.1"/>
    </source>
</evidence>
<evidence type="ECO:0000256" key="1">
    <source>
        <dbReference type="PROSITE-ProRule" id="PRU10141"/>
    </source>
</evidence>
<proteinExistence type="predicted"/>
<reference evidence="2 3" key="1">
    <citation type="journal article" date="2021" name="Elife">
        <title>Chloroplast acquisition without the gene transfer in kleptoplastic sea slugs, Plakobranchus ocellatus.</title>
        <authorList>
            <person name="Maeda T."/>
            <person name="Takahashi S."/>
            <person name="Yoshida T."/>
            <person name="Shimamura S."/>
            <person name="Takaki Y."/>
            <person name="Nagai Y."/>
            <person name="Toyoda A."/>
            <person name="Suzuki Y."/>
            <person name="Arimoto A."/>
            <person name="Ishii H."/>
            <person name="Satoh N."/>
            <person name="Nishiyama T."/>
            <person name="Hasebe M."/>
            <person name="Maruyama T."/>
            <person name="Minagawa J."/>
            <person name="Obokata J."/>
            <person name="Shigenobu S."/>
        </authorList>
    </citation>
    <scope>NUCLEOTIDE SEQUENCE [LARGE SCALE GENOMIC DNA]</scope>
</reference>
<gene>
    <name evidence="2" type="ORF">PoB_004263400</name>
</gene>
<protein>
    <recommendedName>
        <fullName evidence="4">Protein kinase domain-containing protein</fullName>
    </recommendedName>
</protein>
<dbReference type="EMBL" id="BLXT01004652">
    <property type="protein sequence ID" value="GFO16129.1"/>
    <property type="molecule type" value="Genomic_DNA"/>
</dbReference>
<dbReference type="PROSITE" id="PS00107">
    <property type="entry name" value="PROTEIN_KINASE_ATP"/>
    <property type="match status" value="1"/>
</dbReference>
<dbReference type="AlphaFoldDB" id="A0AAV4B7U2"/>